<dbReference type="GeneID" id="9187295"/>
<reference evidence="1 2" key="1">
    <citation type="journal article" date="2010" name="Nature">
        <title>Perigord black truffle genome uncovers evolutionary origins and mechanisms of symbiosis.</title>
        <authorList>
            <person name="Martin F."/>
            <person name="Kohler A."/>
            <person name="Murat C."/>
            <person name="Balestrini R."/>
            <person name="Coutinho P.M."/>
            <person name="Jaillon O."/>
            <person name="Montanini B."/>
            <person name="Morin E."/>
            <person name="Noel B."/>
            <person name="Percudani R."/>
            <person name="Porcel B."/>
            <person name="Rubini A."/>
            <person name="Amicucci A."/>
            <person name="Amselem J."/>
            <person name="Anthouard V."/>
            <person name="Arcioni S."/>
            <person name="Artiguenave F."/>
            <person name="Aury J.M."/>
            <person name="Ballario P."/>
            <person name="Bolchi A."/>
            <person name="Brenna A."/>
            <person name="Brun A."/>
            <person name="Buee M."/>
            <person name="Cantarel B."/>
            <person name="Chevalier G."/>
            <person name="Couloux A."/>
            <person name="Da Silva C."/>
            <person name="Denoeud F."/>
            <person name="Duplessis S."/>
            <person name="Ghignone S."/>
            <person name="Hilselberger B."/>
            <person name="Iotti M."/>
            <person name="Marcais B."/>
            <person name="Mello A."/>
            <person name="Miranda M."/>
            <person name="Pacioni G."/>
            <person name="Quesneville H."/>
            <person name="Riccioni C."/>
            <person name="Ruotolo R."/>
            <person name="Splivallo R."/>
            <person name="Stocchi V."/>
            <person name="Tisserant E."/>
            <person name="Viscomi A.R."/>
            <person name="Zambonelli A."/>
            <person name="Zampieri E."/>
            <person name="Henrissat B."/>
            <person name="Lebrun M.H."/>
            <person name="Paolocci F."/>
            <person name="Bonfante P."/>
            <person name="Ottonello S."/>
            <person name="Wincker P."/>
        </authorList>
    </citation>
    <scope>NUCLEOTIDE SEQUENCE [LARGE SCALE GENOMIC DNA]</scope>
    <source>
        <strain evidence="1 2">Mel28</strain>
    </source>
</reference>
<organism evidence="1 2">
    <name type="scientific">Tuber melanosporum (strain Mel28)</name>
    <name type="common">Perigord black truffle</name>
    <dbReference type="NCBI Taxonomy" id="656061"/>
    <lineage>
        <taxon>Eukaryota</taxon>
        <taxon>Fungi</taxon>
        <taxon>Dikarya</taxon>
        <taxon>Ascomycota</taxon>
        <taxon>Pezizomycotina</taxon>
        <taxon>Pezizomycetes</taxon>
        <taxon>Pezizales</taxon>
        <taxon>Tuberaceae</taxon>
        <taxon>Tuber</taxon>
    </lineage>
</organism>
<sequence length="54" mass="6110">MRLTCNDRRGGWRKWEVELYLRGGGRGGWCNDGGGRRLLSLPVGLLLMSNLPYC</sequence>
<dbReference type="RefSeq" id="XP_002839193.1">
    <property type="nucleotide sequence ID" value="XM_002839147.1"/>
</dbReference>
<evidence type="ECO:0000313" key="2">
    <source>
        <dbReference type="Proteomes" id="UP000006911"/>
    </source>
</evidence>
<proteinExistence type="predicted"/>
<keyword evidence="2" id="KW-1185">Reference proteome</keyword>
<gene>
    <name evidence="1" type="ORF">GSTUM_00007079001</name>
</gene>
<accession>D5GFU1</accession>
<dbReference type="AlphaFoldDB" id="D5GFU1"/>
<dbReference type="KEGG" id="tml:GSTUM_00007079001"/>
<dbReference type="HOGENOM" id="CLU_3052081_0_0_1"/>
<evidence type="ECO:0000313" key="1">
    <source>
        <dbReference type="EMBL" id="CAZ83384.1"/>
    </source>
</evidence>
<dbReference type="InParanoid" id="D5GFU1"/>
<dbReference type="EMBL" id="FN430220">
    <property type="protein sequence ID" value="CAZ83384.1"/>
    <property type="molecule type" value="Genomic_DNA"/>
</dbReference>
<protein>
    <submittedName>
        <fullName evidence="1">(Perigord truffle) hypothetical protein</fullName>
    </submittedName>
</protein>
<name>D5GFU1_TUBMM</name>
<dbReference type="Proteomes" id="UP000006911">
    <property type="component" value="Unassembled WGS sequence"/>
</dbReference>